<organism evidence="1 2">
    <name type="scientific">Lentinula aff. lateritia</name>
    <dbReference type="NCBI Taxonomy" id="2804960"/>
    <lineage>
        <taxon>Eukaryota</taxon>
        <taxon>Fungi</taxon>
        <taxon>Dikarya</taxon>
        <taxon>Basidiomycota</taxon>
        <taxon>Agaricomycotina</taxon>
        <taxon>Agaricomycetes</taxon>
        <taxon>Agaricomycetidae</taxon>
        <taxon>Agaricales</taxon>
        <taxon>Marasmiineae</taxon>
        <taxon>Omphalotaceae</taxon>
        <taxon>Lentinula</taxon>
    </lineage>
</organism>
<sequence length="166" mass="17745">MVCGVDCFLYESGGIPAVTIICAGNSIPAHSSATQIDLYASTDKGLSWTFVSHIASGGVAEPVNGDTPVWEAFLMLCQDEMIVYYSDQPAGNNVSYDVFDDRLGMATVALLPNSSYIMTYEFFGAPAASFAAYYRISDDPTAFDWVPGQVLFATAGTIPTSSPYIT</sequence>
<evidence type="ECO:0000313" key="1">
    <source>
        <dbReference type="EMBL" id="KAJ3815192.1"/>
    </source>
</evidence>
<reference evidence="1" key="1">
    <citation type="submission" date="2022-09" db="EMBL/GenBank/DDBJ databases">
        <title>A Global Phylogenomic Analysis of the Shiitake Genus Lentinula.</title>
        <authorList>
            <consortium name="DOE Joint Genome Institute"/>
            <person name="Sierra-Patev S."/>
            <person name="Min B."/>
            <person name="Naranjo-Ortiz M."/>
            <person name="Looney B."/>
            <person name="Konkel Z."/>
            <person name="Slot J.C."/>
            <person name="Sakamoto Y."/>
            <person name="Steenwyk J.L."/>
            <person name="Rokas A."/>
            <person name="Carro J."/>
            <person name="Camarero S."/>
            <person name="Ferreira P."/>
            <person name="Molpeceres G."/>
            <person name="Ruiz-Duenas F.J."/>
            <person name="Serrano A."/>
            <person name="Henrissat B."/>
            <person name="Drula E."/>
            <person name="Hughes K.W."/>
            <person name="Mata J.L."/>
            <person name="Ishikawa N.K."/>
            <person name="Vargas-Isla R."/>
            <person name="Ushijima S."/>
            <person name="Smith C.A."/>
            <person name="Ahrendt S."/>
            <person name="Andreopoulos W."/>
            <person name="He G."/>
            <person name="Labutti K."/>
            <person name="Lipzen A."/>
            <person name="Ng V."/>
            <person name="Riley R."/>
            <person name="Sandor L."/>
            <person name="Barry K."/>
            <person name="Martinez A.T."/>
            <person name="Xiao Y."/>
            <person name="Gibbons J.G."/>
            <person name="Terashima K."/>
            <person name="Grigoriev I.V."/>
            <person name="Hibbett D.S."/>
        </authorList>
    </citation>
    <scope>NUCLEOTIDE SEQUENCE</scope>
    <source>
        <strain evidence="1">TMI1499</strain>
    </source>
</reference>
<proteinExistence type="predicted"/>
<comment type="caution">
    <text evidence="1">The sequence shown here is derived from an EMBL/GenBank/DDBJ whole genome shotgun (WGS) entry which is preliminary data.</text>
</comment>
<name>A0ACC1UDR8_9AGAR</name>
<dbReference type="EMBL" id="MU794953">
    <property type="protein sequence ID" value="KAJ3815192.1"/>
    <property type="molecule type" value="Genomic_DNA"/>
</dbReference>
<dbReference type="Proteomes" id="UP001163835">
    <property type="component" value="Unassembled WGS sequence"/>
</dbReference>
<evidence type="ECO:0000313" key="2">
    <source>
        <dbReference type="Proteomes" id="UP001163835"/>
    </source>
</evidence>
<accession>A0ACC1UDR8</accession>
<keyword evidence="2" id="KW-1185">Reference proteome</keyword>
<protein>
    <submittedName>
        <fullName evidence="1">Uncharacterized protein</fullName>
    </submittedName>
</protein>
<gene>
    <name evidence="1" type="ORF">F5876DRAFT_72215</name>
</gene>